<gene>
    <name evidence="3" type="ORF">HPB51_012645</name>
</gene>
<name>A0A9J6E0P5_RHIMP</name>
<evidence type="ECO:0000313" key="3">
    <source>
        <dbReference type="EMBL" id="KAH8028059.1"/>
    </source>
</evidence>
<evidence type="ECO:0000313" key="4">
    <source>
        <dbReference type="Proteomes" id="UP000821866"/>
    </source>
</evidence>
<sequence length="271" mass="30508">MFKKYKMWYRYSPKRDDSDLDYGAGRARKARRRQARPSWAPSWLPSMAASAAPSRLPSPAAAKPAPEMVAAAAMERQRVDEMKASNDSPHFHIHLYAVPAMPPRRRSAAGLFHFTAEMEMSQYQPIGGGEFPPALQYEFCLLDGDRPRYDAPFVPWGQYCVFISAGLIAVTLATILMTLYVATVLDHSLRRGGETYTATSDEDVSFGTVYPLYREKSTPRSTARLPDSLRKARANPLENASVLSYLAFVKSEGIWHFSKGRGIESRPWRLH</sequence>
<dbReference type="EMBL" id="JABSTU010000006">
    <property type="protein sequence ID" value="KAH8028059.1"/>
    <property type="molecule type" value="Genomic_DNA"/>
</dbReference>
<accession>A0A9J6E0P5</accession>
<feature type="region of interest" description="Disordered" evidence="1">
    <location>
        <begin position="13"/>
        <end position="40"/>
    </location>
</feature>
<keyword evidence="2" id="KW-0812">Transmembrane</keyword>
<keyword evidence="2" id="KW-0472">Membrane</keyword>
<evidence type="ECO:0000256" key="2">
    <source>
        <dbReference type="SAM" id="Phobius"/>
    </source>
</evidence>
<organism evidence="3 4">
    <name type="scientific">Rhipicephalus microplus</name>
    <name type="common">Cattle tick</name>
    <name type="synonym">Boophilus microplus</name>
    <dbReference type="NCBI Taxonomy" id="6941"/>
    <lineage>
        <taxon>Eukaryota</taxon>
        <taxon>Metazoa</taxon>
        <taxon>Ecdysozoa</taxon>
        <taxon>Arthropoda</taxon>
        <taxon>Chelicerata</taxon>
        <taxon>Arachnida</taxon>
        <taxon>Acari</taxon>
        <taxon>Parasitiformes</taxon>
        <taxon>Ixodida</taxon>
        <taxon>Ixodoidea</taxon>
        <taxon>Ixodidae</taxon>
        <taxon>Rhipicephalinae</taxon>
        <taxon>Rhipicephalus</taxon>
        <taxon>Boophilus</taxon>
    </lineage>
</organism>
<reference evidence="3" key="2">
    <citation type="submission" date="2021-09" db="EMBL/GenBank/DDBJ databases">
        <authorList>
            <person name="Jia N."/>
            <person name="Wang J."/>
            <person name="Shi W."/>
            <person name="Du L."/>
            <person name="Sun Y."/>
            <person name="Zhan W."/>
            <person name="Jiang J."/>
            <person name="Wang Q."/>
            <person name="Zhang B."/>
            <person name="Ji P."/>
            <person name="Sakyi L.B."/>
            <person name="Cui X."/>
            <person name="Yuan T."/>
            <person name="Jiang B."/>
            <person name="Yang W."/>
            <person name="Lam T.T.-Y."/>
            <person name="Chang Q."/>
            <person name="Ding S."/>
            <person name="Wang X."/>
            <person name="Zhu J."/>
            <person name="Ruan X."/>
            <person name="Zhao L."/>
            <person name="Wei J."/>
            <person name="Que T."/>
            <person name="Du C."/>
            <person name="Cheng J."/>
            <person name="Dai P."/>
            <person name="Han X."/>
            <person name="Huang E."/>
            <person name="Gao Y."/>
            <person name="Liu J."/>
            <person name="Shao H."/>
            <person name="Ye R."/>
            <person name="Li L."/>
            <person name="Wei W."/>
            <person name="Wang X."/>
            <person name="Wang C."/>
            <person name="Huo Q."/>
            <person name="Li W."/>
            <person name="Guo W."/>
            <person name="Chen H."/>
            <person name="Chen S."/>
            <person name="Zhou L."/>
            <person name="Zhou L."/>
            <person name="Ni X."/>
            <person name="Tian J."/>
            <person name="Zhou Y."/>
            <person name="Sheng Y."/>
            <person name="Liu T."/>
            <person name="Pan Y."/>
            <person name="Xia L."/>
            <person name="Li J."/>
            <person name="Zhao F."/>
            <person name="Cao W."/>
        </authorList>
    </citation>
    <scope>NUCLEOTIDE SEQUENCE</scope>
    <source>
        <strain evidence="3">Rmic-2018</strain>
        <tissue evidence="3">Larvae</tissue>
    </source>
</reference>
<keyword evidence="4" id="KW-1185">Reference proteome</keyword>
<feature type="transmembrane region" description="Helical" evidence="2">
    <location>
        <begin position="156"/>
        <end position="181"/>
    </location>
</feature>
<proteinExistence type="predicted"/>
<feature type="compositionally biased region" description="Basic residues" evidence="1">
    <location>
        <begin position="26"/>
        <end position="35"/>
    </location>
</feature>
<dbReference type="Proteomes" id="UP000821866">
    <property type="component" value="Chromosome 4"/>
</dbReference>
<dbReference type="AlphaFoldDB" id="A0A9J6E0P5"/>
<reference evidence="3" key="1">
    <citation type="journal article" date="2020" name="Cell">
        <title>Large-Scale Comparative Analyses of Tick Genomes Elucidate Their Genetic Diversity and Vector Capacities.</title>
        <authorList>
            <consortium name="Tick Genome and Microbiome Consortium (TIGMIC)"/>
            <person name="Jia N."/>
            <person name="Wang J."/>
            <person name="Shi W."/>
            <person name="Du L."/>
            <person name="Sun Y."/>
            <person name="Zhan W."/>
            <person name="Jiang J.F."/>
            <person name="Wang Q."/>
            <person name="Zhang B."/>
            <person name="Ji P."/>
            <person name="Bell-Sakyi L."/>
            <person name="Cui X.M."/>
            <person name="Yuan T.T."/>
            <person name="Jiang B.G."/>
            <person name="Yang W.F."/>
            <person name="Lam T.T."/>
            <person name="Chang Q.C."/>
            <person name="Ding S.J."/>
            <person name="Wang X.J."/>
            <person name="Zhu J.G."/>
            <person name="Ruan X.D."/>
            <person name="Zhao L."/>
            <person name="Wei J.T."/>
            <person name="Ye R.Z."/>
            <person name="Que T.C."/>
            <person name="Du C.H."/>
            <person name="Zhou Y.H."/>
            <person name="Cheng J.X."/>
            <person name="Dai P.F."/>
            <person name="Guo W.B."/>
            <person name="Han X.H."/>
            <person name="Huang E.J."/>
            <person name="Li L.F."/>
            <person name="Wei W."/>
            <person name="Gao Y.C."/>
            <person name="Liu J.Z."/>
            <person name="Shao H.Z."/>
            <person name="Wang X."/>
            <person name="Wang C.C."/>
            <person name="Yang T.C."/>
            <person name="Huo Q.B."/>
            <person name="Li W."/>
            <person name="Chen H.Y."/>
            <person name="Chen S.E."/>
            <person name="Zhou L.G."/>
            <person name="Ni X.B."/>
            <person name="Tian J.H."/>
            <person name="Sheng Y."/>
            <person name="Liu T."/>
            <person name="Pan Y.S."/>
            <person name="Xia L.Y."/>
            <person name="Li J."/>
            <person name="Zhao F."/>
            <person name="Cao W.C."/>
        </authorList>
    </citation>
    <scope>NUCLEOTIDE SEQUENCE</scope>
    <source>
        <strain evidence="3">Rmic-2018</strain>
    </source>
</reference>
<keyword evidence="2" id="KW-1133">Transmembrane helix</keyword>
<evidence type="ECO:0000256" key="1">
    <source>
        <dbReference type="SAM" id="MobiDB-lite"/>
    </source>
</evidence>
<comment type="caution">
    <text evidence="3">The sequence shown here is derived from an EMBL/GenBank/DDBJ whole genome shotgun (WGS) entry which is preliminary data.</text>
</comment>
<protein>
    <submittedName>
        <fullName evidence="3">Uncharacterized protein</fullName>
    </submittedName>
</protein>